<proteinExistence type="predicted"/>
<dbReference type="EMBL" id="CADCTR010000674">
    <property type="protein sequence ID" value="CAA9256144.1"/>
    <property type="molecule type" value="Genomic_DNA"/>
</dbReference>
<name>A0A6J4ILF3_9CHLR</name>
<evidence type="ECO:0000313" key="1">
    <source>
        <dbReference type="EMBL" id="CAA9256144.1"/>
    </source>
</evidence>
<protein>
    <submittedName>
        <fullName evidence="1">Uncharacterized protein</fullName>
    </submittedName>
</protein>
<reference evidence="1" key="1">
    <citation type="submission" date="2020-02" db="EMBL/GenBank/DDBJ databases">
        <authorList>
            <person name="Meier V. D."/>
        </authorList>
    </citation>
    <scope>NUCLEOTIDE SEQUENCE</scope>
    <source>
        <strain evidence="1">AVDCRST_MAG93</strain>
    </source>
</reference>
<gene>
    <name evidence="1" type="ORF">AVDCRST_MAG93-1983</name>
</gene>
<organism evidence="1">
    <name type="scientific">uncultured Chloroflexia bacterium</name>
    <dbReference type="NCBI Taxonomy" id="1672391"/>
    <lineage>
        <taxon>Bacteria</taxon>
        <taxon>Bacillati</taxon>
        <taxon>Chloroflexota</taxon>
        <taxon>Chloroflexia</taxon>
        <taxon>environmental samples</taxon>
    </lineage>
</organism>
<sequence length="53" mass="5454">MKGQNLRPGPGASLFPAIGSSGCTGWSPYPDITVLQILAWGDEGAASSHNALR</sequence>
<dbReference type="PROSITE" id="PS51257">
    <property type="entry name" value="PROKAR_LIPOPROTEIN"/>
    <property type="match status" value="1"/>
</dbReference>
<accession>A0A6J4ILF3</accession>
<dbReference type="AlphaFoldDB" id="A0A6J4ILF3"/>